<evidence type="ECO:0000313" key="3">
    <source>
        <dbReference type="Proteomes" id="UP000028760"/>
    </source>
</evidence>
<reference evidence="3" key="1">
    <citation type="submission" date="2013-10" db="EMBL/GenBank/DDBJ databases">
        <authorList>
            <person name="Schartl M."/>
            <person name="Warren W."/>
        </authorList>
    </citation>
    <scope>NUCLEOTIDE SEQUENCE [LARGE SCALE GENOMIC DNA]</scope>
    <source>
        <strain evidence="3">female</strain>
    </source>
</reference>
<keyword evidence="3" id="KW-1185">Reference proteome</keyword>
<sequence length="931" mass="105290">MLHACEETVVEWVELVSDFLQQDWSGLVLDRQKPVPSEEFSFWKNRLKNLLFIQDQLLSAKAQQVSSILKAEDSIYWAALQDLQRHVQEGVREAEDITLHLTPVQQKLSEVLEMDFLQLKDNVAAVMDKVGLLWTGSEFYCRPRRTVVLLQEICNLYIQLSRDFLPGQEVIGVLVSEPGPVLQDIRLVIQTLQALKSAFCEQQSQLELQNQNQATPTPSWTFPSHLVFFHLDTFLNRLLSIQEVHLVTARFYQLDQAVLSGASGTLLTVGIQQVYQDFLVQVRLLSACSCDPTDPEDQTFELELDQFWEQVLDLETRLVSVLSKALEDCSEVASAAKVVKMFWFFLDRPRVQDQLPPCLARLEDQVLSDLDRTELEFYSQKEKPERWFRFCPAGAARLCWNRQLRRRTQETLRSFRTIQNLCGGVALAPALLQRAEQVVELLQDFRTSTRSDWSAGLEEDCGSVLNQKLVQIDPPTHLEVAGRKQLEAVLQQLRYVSREGGVALRPNADRLLLARDDITRTFVLLDQTVSCYNQVVGGAMEAELPLIQEQLQQLNDTLSELQSKTWICKGAELCVCPGVQQESQQALAVHSSITEARANMDAMRTIAQGWAELDLLQRSGDSLLESSVNDQICRGIKTDGEQLLSLTQVNRRLYSADEASEAWTGYLDYIDDRVQDGLLQLLHRALRFLTNSNLEQSGGAPLLAVSLHLQDSRGLVFEPSIDDGPAAFLKTIIRDVYGAGALVPRISVGRHGDYQESLRQNPELCALEQEVMTRLLQVKEEAEKLRAGLDRYAHLWLSDKQAVFQEFLAYGKPLAVGEVEADKNPPSLKDFQREIQVLLTISSEVTHLDEGVVLQGWLQVDMRPFITCLLSIILDWKDMYTDFLLESATNSLQQATRPQDRGSASFDLTDTILLLEVAGVELPEHLAAKLQ</sequence>
<name>A0A087XY12_POEFO</name>
<dbReference type="EMBL" id="AYCK01021805">
    <property type="status" value="NOT_ANNOTATED_CDS"/>
    <property type="molecule type" value="Genomic_DNA"/>
</dbReference>
<dbReference type="EMBL" id="AYCK01021804">
    <property type="status" value="NOT_ANNOTATED_CDS"/>
    <property type="molecule type" value="Genomic_DNA"/>
</dbReference>
<proteinExistence type="predicted"/>
<accession>A0A087XY12</accession>
<organism evidence="2 3">
    <name type="scientific">Poecilia formosa</name>
    <name type="common">Amazon molly</name>
    <name type="synonym">Limia formosa</name>
    <dbReference type="NCBI Taxonomy" id="48698"/>
    <lineage>
        <taxon>Eukaryota</taxon>
        <taxon>Metazoa</taxon>
        <taxon>Chordata</taxon>
        <taxon>Craniata</taxon>
        <taxon>Vertebrata</taxon>
        <taxon>Euteleostomi</taxon>
        <taxon>Actinopterygii</taxon>
        <taxon>Neopterygii</taxon>
        <taxon>Teleostei</taxon>
        <taxon>Neoteleostei</taxon>
        <taxon>Acanthomorphata</taxon>
        <taxon>Ovalentaria</taxon>
        <taxon>Atherinomorphae</taxon>
        <taxon>Cyprinodontiformes</taxon>
        <taxon>Poeciliidae</taxon>
        <taxon>Poeciliinae</taxon>
        <taxon>Poecilia</taxon>
    </lineage>
</organism>
<dbReference type="STRING" id="48698.ENSPFOP00000010665"/>
<dbReference type="eggNOG" id="KOG3595">
    <property type="taxonomic scope" value="Eukaryota"/>
</dbReference>
<dbReference type="InterPro" id="IPR013594">
    <property type="entry name" value="Dynein_heavy_tail"/>
</dbReference>
<dbReference type="EMBL" id="AYCK01021803">
    <property type="status" value="NOT_ANNOTATED_CDS"/>
    <property type="molecule type" value="Genomic_DNA"/>
</dbReference>
<dbReference type="GeneTree" id="ENSGT00940000159717"/>
<dbReference type="Proteomes" id="UP000028760">
    <property type="component" value="Unassembled WGS sequence"/>
</dbReference>
<dbReference type="AlphaFoldDB" id="A0A087XY12"/>
<dbReference type="InterPro" id="IPR026983">
    <property type="entry name" value="DHC"/>
</dbReference>
<feature type="domain" description="Dynein heavy chain tail" evidence="1">
    <location>
        <begin position="2"/>
        <end position="566"/>
    </location>
</feature>
<dbReference type="PANTHER" id="PTHR46532:SF11">
    <property type="entry name" value="DYNEIN AXONEMAL HEAVY CHAIN 12"/>
    <property type="match status" value="1"/>
</dbReference>
<protein>
    <recommendedName>
        <fullName evidence="1">Dynein heavy chain tail domain-containing protein</fullName>
    </recommendedName>
</protein>
<dbReference type="Ensembl" id="ENSPFOT00000010680.1">
    <property type="protein sequence ID" value="ENSPFOP00000010665.1"/>
    <property type="gene ID" value="ENSPFOG00000010685.1"/>
</dbReference>
<dbReference type="GO" id="GO:0045505">
    <property type="term" value="F:dynein intermediate chain binding"/>
    <property type="evidence" value="ECO:0007669"/>
    <property type="project" value="InterPro"/>
</dbReference>
<dbReference type="OMA" id="XVKEFFE"/>
<dbReference type="GO" id="GO:0051959">
    <property type="term" value="F:dynein light intermediate chain binding"/>
    <property type="evidence" value="ECO:0007669"/>
    <property type="project" value="InterPro"/>
</dbReference>
<dbReference type="EMBL" id="AYCK01021801">
    <property type="status" value="NOT_ANNOTATED_CDS"/>
    <property type="molecule type" value="Genomic_DNA"/>
</dbReference>
<dbReference type="GO" id="GO:0007018">
    <property type="term" value="P:microtubule-based movement"/>
    <property type="evidence" value="ECO:0007669"/>
    <property type="project" value="InterPro"/>
</dbReference>
<evidence type="ECO:0000313" key="2">
    <source>
        <dbReference type="Ensembl" id="ENSPFOP00000010665.1"/>
    </source>
</evidence>
<reference evidence="2" key="2">
    <citation type="submission" date="2025-08" db="UniProtKB">
        <authorList>
            <consortium name="Ensembl"/>
        </authorList>
    </citation>
    <scope>IDENTIFICATION</scope>
</reference>
<dbReference type="PANTHER" id="PTHR46532">
    <property type="entry name" value="MALE FERTILITY FACTOR KL5"/>
    <property type="match status" value="1"/>
</dbReference>
<reference evidence="2" key="3">
    <citation type="submission" date="2025-09" db="UniProtKB">
        <authorList>
            <consortium name="Ensembl"/>
        </authorList>
    </citation>
    <scope>IDENTIFICATION</scope>
</reference>
<evidence type="ECO:0000259" key="1">
    <source>
        <dbReference type="Pfam" id="PF08385"/>
    </source>
</evidence>
<dbReference type="Pfam" id="PF08385">
    <property type="entry name" value="DHC_N1"/>
    <property type="match status" value="1"/>
</dbReference>
<dbReference type="GO" id="GO:0005858">
    <property type="term" value="C:axonemal dynein complex"/>
    <property type="evidence" value="ECO:0007669"/>
    <property type="project" value="TreeGrafter"/>
</dbReference>
<dbReference type="EMBL" id="AYCK01021802">
    <property type="status" value="NOT_ANNOTATED_CDS"/>
    <property type="molecule type" value="Genomic_DNA"/>
</dbReference>